<sequence>MLLQANLPLIAILRGIKPDEALEHIAAVIDAGFDIVEIPLNSPQWEQSIPAIVQAFGCKALIGAGTVLKPEQVDVLAEMGCKLIVTPNICCEVIRKAVAYGMAVCPGCATATEAFTALEAGAQSLKIFPSSTFGPNYIKALKAVLPPDIPVFAVGGVTPDNLSQWINAGCIGAGLGSDLYRAGQSVDRTVRQATLFVNAYQEAIR</sequence>
<reference evidence="6 7" key="1">
    <citation type="journal article" date="2023" name="Access Microbiol">
        <title>The genome of a steinernematid-associated Pseudomonas piscis bacterium encodes the biosynthesis of insect toxins.</title>
        <authorList>
            <person name="Awori R.M."/>
            <person name="Hendre P."/>
            <person name="Amugune N.O."/>
        </authorList>
    </citation>
    <scope>NUCLEOTIDE SEQUENCE [LARGE SCALE GENOMIC DNA]</scope>
    <source>
        <strain evidence="6 7">97</strain>
    </source>
</reference>
<evidence type="ECO:0000256" key="1">
    <source>
        <dbReference type="ARBA" id="ARBA00004761"/>
    </source>
</evidence>
<evidence type="ECO:0000313" key="7">
    <source>
        <dbReference type="Proteomes" id="UP001300348"/>
    </source>
</evidence>
<dbReference type="InterPro" id="IPR013785">
    <property type="entry name" value="Aldolase_TIM"/>
</dbReference>
<dbReference type="EMBL" id="CP133647">
    <property type="protein sequence ID" value="WNH00415.1"/>
    <property type="molecule type" value="Genomic_DNA"/>
</dbReference>
<dbReference type="CDD" id="cd00452">
    <property type="entry name" value="KDPG_aldolase"/>
    <property type="match status" value="1"/>
</dbReference>
<dbReference type="GO" id="GO:0008674">
    <property type="term" value="F:2-dehydro-3-deoxy-6-phosphogalactonate aldolase activity"/>
    <property type="evidence" value="ECO:0007669"/>
    <property type="project" value="UniProtKB-EC"/>
</dbReference>
<evidence type="ECO:0000256" key="3">
    <source>
        <dbReference type="ARBA" id="ARBA00011233"/>
    </source>
</evidence>
<dbReference type="InterPro" id="IPR000887">
    <property type="entry name" value="Aldlse_KDPG_KHG"/>
</dbReference>
<protein>
    <submittedName>
        <fullName evidence="6">2-dehydro-3-deoxy-6-phosphogalactonate aldolase</fullName>
        <ecNumber evidence="6">4.1.2.21</ecNumber>
    </submittedName>
</protein>
<name>A0ABY9XCU2_9GAMM</name>
<dbReference type="NCBIfam" id="NF006600">
    <property type="entry name" value="PRK09140.1"/>
    <property type="match status" value="1"/>
</dbReference>
<evidence type="ECO:0000256" key="4">
    <source>
        <dbReference type="ARBA" id="ARBA00023239"/>
    </source>
</evidence>
<evidence type="ECO:0000256" key="5">
    <source>
        <dbReference type="ARBA" id="ARBA00023277"/>
    </source>
</evidence>
<organism evidence="6 7">
    <name type="scientific">Xenorhabdus griffiniae</name>
    <dbReference type="NCBI Taxonomy" id="351672"/>
    <lineage>
        <taxon>Bacteria</taxon>
        <taxon>Pseudomonadati</taxon>
        <taxon>Pseudomonadota</taxon>
        <taxon>Gammaproteobacteria</taxon>
        <taxon>Enterobacterales</taxon>
        <taxon>Morganellaceae</taxon>
        <taxon>Xenorhabdus</taxon>
    </lineage>
</organism>
<evidence type="ECO:0000256" key="2">
    <source>
        <dbReference type="ARBA" id="ARBA00006906"/>
    </source>
</evidence>
<dbReference type="SUPFAM" id="SSF51569">
    <property type="entry name" value="Aldolase"/>
    <property type="match status" value="1"/>
</dbReference>
<keyword evidence="4 6" id="KW-0456">Lyase</keyword>
<dbReference type="Gene3D" id="3.20.20.70">
    <property type="entry name" value="Aldolase class I"/>
    <property type="match status" value="1"/>
</dbReference>
<comment type="subunit">
    <text evidence="3">Homotrimer.</text>
</comment>
<gene>
    <name evidence="6" type="ORF">QL112_010865</name>
</gene>
<accession>A0ABY9XCU2</accession>
<dbReference type="GeneID" id="88856064"/>
<comment type="similarity">
    <text evidence="2">Belongs to the KHG/KDPG aldolase family.</text>
</comment>
<dbReference type="PANTHER" id="PTHR30246">
    <property type="entry name" value="2-KETO-3-DEOXY-6-PHOSPHOGLUCONATE ALDOLASE"/>
    <property type="match status" value="1"/>
</dbReference>
<dbReference type="Proteomes" id="UP001300348">
    <property type="component" value="Chromosome"/>
</dbReference>
<keyword evidence="5" id="KW-0119">Carbohydrate metabolism</keyword>
<dbReference type="PANTHER" id="PTHR30246:SF1">
    <property type="entry name" value="2-DEHYDRO-3-DEOXY-6-PHOSPHOGALACTONATE ALDOLASE-RELATED"/>
    <property type="match status" value="1"/>
</dbReference>
<proteinExistence type="inferred from homology"/>
<dbReference type="Pfam" id="PF01081">
    <property type="entry name" value="Aldolase"/>
    <property type="match status" value="1"/>
</dbReference>
<dbReference type="EC" id="4.1.2.21" evidence="6"/>
<keyword evidence="7" id="KW-1185">Reference proteome</keyword>
<evidence type="ECO:0000313" key="6">
    <source>
        <dbReference type="EMBL" id="WNH00415.1"/>
    </source>
</evidence>
<dbReference type="RefSeq" id="WP_189759485.1">
    <property type="nucleotide sequence ID" value="NZ_CAWPOC010000196.1"/>
</dbReference>
<comment type="pathway">
    <text evidence="1">Carbohydrate acid metabolism.</text>
</comment>